<evidence type="ECO:0000259" key="5">
    <source>
        <dbReference type="PROSITE" id="PS50932"/>
    </source>
</evidence>
<name>A0ABV1DAY4_9FIRM</name>
<dbReference type="InterPro" id="IPR010982">
    <property type="entry name" value="Lambda_DNA-bd_dom_sf"/>
</dbReference>
<dbReference type="PANTHER" id="PTHR30146:SF148">
    <property type="entry name" value="HTH-TYPE TRANSCRIPTIONAL REPRESSOR PURR-RELATED"/>
    <property type="match status" value="1"/>
</dbReference>
<dbReference type="InterPro" id="IPR028082">
    <property type="entry name" value="Peripla_BP_I"/>
</dbReference>
<dbReference type="RefSeq" id="WP_008725109.1">
    <property type="nucleotide sequence ID" value="NZ_JBBMFM010000111.1"/>
</dbReference>
<dbReference type="Proteomes" id="UP001454086">
    <property type="component" value="Unassembled WGS sequence"/>
</dbReference>
<dbReference type="Pfam" id="PF00356">
    <property type="entry name" value="LacI"/>
    <property type="match status" value="1"/>
</dbReference>
<dbReference type="SMART" id="SM00354">
    <property type="entry name" value="HTH_LACI"/>
    <property type="match status" value="1"/>
</dbReference>
<sequence>MVGIRDVAKYAGVSPSTVSRALSGVAFVEPETKEKVLKAVNALNYKPNLAARSLKKGGSKLIGLIIPDIMNPYYPEVVRYMESCATKAGYSLILCDALGDAEKEKEYFETLKYLFVDGILYIASTEDVEHVKQYVGEIPMIIVNRVFDVDAPCINIDNADAASQAVNCLAANGHRKIALYINDKDRQYNRERLEGALQVFKKYGIRDYEKYIIRDVESEEDAYYKTLELMRHEERPTGIFMFNDFMAYGVYRGIAKSGLKIPDDISVVGFDDIPQVKYLDPPLTTLRHSLADTAGIIFERLMEQIKTQTCAHRSLTFFKGRLIERESVRKIEP</sequence>
<evidence type="ECO:0000313" key="6">
    <source>
        <dbReference type="EMBL" id="MEQ2427535.1"/>
    </source>
</evidence>
<dbReference type="SUPFAM" id="SSF47413">
    <property type="entry name" value="lambda repressor-like DNA-binding domains"/>
    <property type="match status" value="1"/>
</dbReference>
<dbReference type="CDD" id="cd01392">
    <property type="entry name" value="HTH_LacI"/>
    <property type="match status" value="1"/>
</dbReference>
<dbReference type="GO" id="GO:0003677">
    <property type="term" value="F:DNA binding"/>
    <property type="evidence" value="ECO:0007669"/>
    <property type="project" value="UniProtKB-KW"/>
</dbReference>
<accession>A0ABV1DAY4</accession>
<dbReference type="SUPFAM" id="SSF53822">
    <property type="entry name" value="Periplasmic binding protein-like I"/>
    <property type="match status" value="1"/>
</dbReference>
<dbReference type="Gene3D" id="1.10.260.40">
    <property type="entry name" value="lambda repressor-like DNA-binding domains"/>
    <property type="match status" value="1"/>
</dbReference>
<keyword evidence="1" id="KW-0678">Repressor</keyword>
<evidence type="ECO:0000256" key="1">
    <source>
        <dbReference type="ARBA" id="ARBA00022491"/>
    </source>
</evidence>
<dbReference type="Gene3D" id="3.40.50.2300">
    <property type="match status" value="2"/>
</dbReference>
<dbReference type="PROSITE" id="PS50932">
    <property type="entry name" value="HTH_LACI_2"/>
    <property type="match status" value="1"/>
</dbReference>
<evidence type="ECO:0000256" key="3">
    <source>
        <dbReference type="ARBA" id="ARBA00023125"/>
    </source>
</evidence>
<dbReference type="EMBL" id="JBBMFM010000111">
    <property type="protein sequence ID" value="MEQ2427535.1"/>
    <property type="molecule type" value="Genomic_DNA"/>
</dbReference>
<organism evidence="6 7">
    <name type="scientific">Enterocloster hominis</name>
    <name type="common">ex Hitch et al. 2024</name>
    <dbReference type="NCBI Taxonomy" id="1917870"/>
    <lineage>
        <taxon>Bacteria</taxon>
        <taxon>Bacillati</taxon>
        <taxon>Bacillota</taxon>
        <taxon>Clostridia</taxon>
        <taxon>Lachnospirales</taxon>
        <taxon>Lachnospiraceae</taxon>
        <taxon>Enterocloster</taxon>
    </lineage>
</organism>
<evidence type="ECO:0000313" key="7">
    <source>
        <dbReference type="Proteomes" id="UP001454086"/>
    </source>
</evidence>
<dbReference type="PROSITE" id="PS00356">
    <property type="entry name" value="HTH_LACI_1"/>
    <property type="match status" value="1"/>
</dbReference>
<dbReference type="Pfam" id="PF00532">
    <property type="entry name" value="Peripla_BP_1"/>
    <property type="match status" value="1"/>
</dbReference>
<protein>
    <submittedName>
        <fullName evidence="6">LacI family DNA-binding transcriptional regulator</fullName>
    </submittedName>
</protein>
<proteinExistence type="predicted"/>
<comment type="caution">
    <text evidence="6">The sequence shown here is derived from an EMBL/GenBank/DDBJ whole genome shotgun (WGS) entry which is preliminary data.</text>
</comment>
<keyword evidence="2" id="KW-0805">Transcription regulation</keyword>
<dbReference type="PANTHER" id="PTHR30146">
    <property type="entry name" value="LACI-RELATED TRANSCRIPTIONAL REPRESSOR"/>
    <property type="match status" value="1"/>
</dbReference>
<keyword evidence="4" id="KW-0804">Transcription</keyword>
<reference evidence="6 7" key="1">
    <citation type="submission" date="2024-03" db="EMBL/GenBank/DDBJ databases">
        <title>Human intestinal bacterial collection.</title>
        <authorList>
            <person name="Pauvert C."/>
            <person name="Hitch T.C.A."/>
            <person name="Clavel T."/>
        </authorList>
    </citation>
    <scope>NUCLEOTIDE SEQUENCE [LARGE SCALE GENOMIC DNA]</scope>
    <source>
        <strain evidence="6 7">CLA-SR-H021</strain>
    </source>
</reference>
<evidence type="ECO:0000256" key="4">
    <source>
        <dbReference type="ARBA" id="ARBA00023163"/>
    </source>
</evidence>
<dbReference type="CDD" id="cd06291">
    <property type="entry name" value="PBP1_Qymf-like"/>
    <property type="match status" value="1"/>
</dbReference>
<dbReference type="InterPro" id="IPR001761">
    <property type="entry name" value="Peripla_BP/Lac1_sug-bd_dom"/>
</dbReference>
<evidence type="ECO:0000256" key="2">
    <source>
        <dbReference type="ARBA" id="ARBA00023015"/>
    </source>
</evidence>
<keyword evidence="3 6" id="KW-0238">DNA-binding</keyword>
<feature type="domain" description="HTH lacI-type" evidence="5">
    <location>
        <begin position="2"/>
        <end position="56"/>
    </location>
</feature>
<gene>
    <name evidence="6" type="ORF">WMQ36_21455</name>
</gene>
<dbReference type="InterPro" id="IPR000843">
    <property type="entry name" value="HTH_LacI"/>
</dbReference>
<keyword evidence="7" id="KW-1185">Reference proteome</keyword>